<name>A0AAV0BL60_PHAPC</name>
<evidence type="ECO:0000313" key="1">
    <source>
        <dbReference type="EMBL" id="CAH7686699.1"/>
    </source>
</evidence>
<reference evidence="1" key="1">
    <citation type="submission" date="2022-06" db="EMBL/GenBank/DDBJ databases">
        <authorList>
            <consortium name="SYNGENTA / RWTH Aachen University"/>
        </authorList>
    </citation>
    <scope>NUCLEOTIDE SEQUENCE</scope>
</reference>
<protein>
    <submittedName>
        <fullName evidence="1">Uncharacterized protein</fullName>
    </submittedName>
</protein>
<comment type="caution">
    <text evidence="1">The sequence shown here is derived from an EMBL/GenBank/DDBJ whole genome shotgun (WGS) entry which is preliminary data.</text>
</comment>
<dbReference type="EMBL" id="CALTRL010005809">
    <property type="protein sequence ID" value="CAH7686699.1"/>
    <property type="molecule type" value="Genomic_DNA"/>
</dbReference>
<organism evidence="1 2">
    <name type="scientific">Phakopsora pachyrhizi</name>
    <name type="common">Asian soybean rust disease fungus</name>
    <dbReference type="NCBI Taxonomy" id="170000"/>
    <lineage>
        <taxon>Eukaryota</taxon>
        <taxon>Fungi</taxon>
        <taxon>Dikarya</taxon>
        <taxon>Basidiomycota</taxon>
        <taxon>Pucciniomycotina</taxon>
        <taxon>Pucciniomycetes</taxon>
        <taxon>Pucciniales</taxon>
        <taxon>Phakopsoraceae</taxon>
        <taxon>Phakopsora</taxon>
    </lineage>
</organism>
<dbReference type="Proteomes" id="UP001153365">
    <property type="component" value="Unassembled WGS sequence"/>
</dbReference>
<gene>
    <name evidence="1" type="ORF">PPACK8108_LOCUS21385</name>
</gene>
<proteinExistence type="predicted"/>
<dbReference type="AlphaFoldDB" id="A0AAV0BL60"/>
<evidence type="ECO:0000313" key="2">
    <source>
        <dbReference type="Proteomes" id="UP001153365"/>
    </source>
</evidence>
<sequence length="183" mass="20483">MDRCQLDEEQHYLSESSEERLRQLLEVSLRLIDKGLSQKLLNSGFHQYKATTDLNQDDEVNNNRTDKELNAIENSIYEEPISATNREPIYTGKQQVSTRLQLGLNPLDCGSGVDLQYLEGWSAAGKASRGKVLFWGMELMARTSHENGGDEEGTAAAVQQQRTEMCSVSWLAGSEASHHPLII</sequence>
<accession>A0AAV0BL60</accession>
<keyword evidence="2" id="KW-1185">Reference proteome</keyword>